<keyword evidence="7" id="KW-0012">Acyltransferase</keyword>
<gene>
    <name evidence="11" type="ORF">GCM10018772_17320</name>
</gene>
<feature type="domain" description="Carrier" evidence="9">
    <location>
        <begin position="906"/>
        <end position="984"/>
    </location>
</feature>
<keyword evidence="6" id="KW-0045">Antibiotic biosynthesis</keyword>
<keyword evidence="5" id="KW-0663">Pyridoxal phosphate</keyword>
<dbReference type="InterPro" id="IPR015421">
    <property type="entry name" value="PyrdxlP-dep_Trfase_major"/>
</dbReference>
<dbReference type="InterPro" id="IPR001242">
    <property type="entry name" value="Condensation_dom"/>
</dbReference>
<dbReference type="InterPro" id="IPR050091">
    <property type="entry name" value="PKS_NRPS_Biosynth_Enz"/>
</dbReference>
<dbReference type="InterPro" id="IPR032821">
    <property type="entry name" value="PKS_assoc"/>
</dbReference>
<dbReference type="InterPro" id="IPR016036">
    <property type="entry name" value="Malonyl_transacylase_ACP-bd"/>
</dbReference>
<comment type="cofactor">
    <cofactor evidence="1">
        <name>pantetheine 4'-phosphate</name>
        <dbReference type="ChEBI" id="CHEBI:47942"/>
    </cofactor>
</comment>
<dbReference type="Pfam" id="PF16197">
    <property type="entry name" value="KAsynt_C_assoc"/>
    <property type="match status" value="1"/>
</dbReference>
<evidence type="ECO:0000256" key="6">
    <source>
        <dbReference type="ARBA" id="ARBA00023194"/>
    </source>
</evidence>
<evidence type="ECO:0000256" key="4">
    <source>
        <dbReference type="ARBA" id="ARBA00022679"/>
    </source>
</evidence>
<dbReference type="InterPro" id="IPR020841">
    <property type="entry name" value="PKS_Beta-ketoAc_synthase_dom"/>
</dbReference>
<dbReference type="Pfam" id="PF02801">
    <property type="entry name" value="Ketoacyl-synt_C"/>
    <property type="match status" value="1"/>
</dbReference>
<dbReference type="Proteomes" id="UP000630718">
    <property type="component" value="Unassembled WGS sequence"/>
</dbReference>
<dbReference type="GO" id="GO:0004315">
    <property type="term" value="F:3-oxoacyl-[acyl-carrier-protein] synthase activity"/>
    <property type="evidence" value="ECO:0007669"/>
    <property type="project" value="InterPro"/>
</dbReference>
<dbReference type="Gene3D" id="3.40.366.10">
    <property type="entry name" value="Malonyl-Coenzyme A Acyl Carrier Protein, domain 2"/>
    <property type="match status" value="1"/>
</dbReference>
<feature type="domain" description="Ketosynthase family 3 (KS3)" evidence="10">
    <location>
        <begin position="10"/>
        <end position="434"/>
    </location>
</feature>
<dbReference type="EMBL" id="BNBI01000003">
    <property type="protein sequence ID" value="GHE94004.1"/>
    <property type="molecule type" value="Genomic_DNA"/>
</dbReference>
<dbReference type="PROSITE" id="PS00012">
    <property type="entry name" value="PHOSPHOPANTETHEINE"/>
    <property type="match status" value="1"/>
</dbReference>
<evidence type="ECO:0000256" key="2">
    <source>
        <dbReference type="ARBA" id="ARBA00022450"/>
    </source>
</evidence>
<dbReference type="InterPro" id="IPR001227">
    <property type="entry name" value="Ac_transferase_dom_sf"/>
</dbReference>
<dbReference type="InterPro" id="IPR016039">
    <property type="entry name" value="Thiolase-like"/>
</dbReference>
<evidence type="ECO:0000256" key="1">
    <source>
        <dbReference type="ARBA" id="ARBA00001957"/>
    </source>
</evidence>
<dbReference type="InterPro" id="IPR018201">
    <property type="entry name" value="Ketoacyl_synth_AS"/>
</dbReference>
<dbReference type="SUPFAM" id="SSF55048">
    <property type="entry name" value="Probable ACP-binding domain of malonyl-CoA ACP transacylase"/>
    <property type="match status" value="1"/>
</dbReference>
<dbReference type="Pfam" id="PF00698">
    <property type="entry name" value="Acyl_transf_1"/>
    <property type="match status" value="1"/>
</dbReference>
<dbReference type="CDD" id="cd00610">
    <property type="entry name" value="OAT_like"/>
    <property type="match status" value="1"/>
</dbReference>
<evidence type="ECO:0000256" key="3">
    <source>
        <dbReference type="ARBA" id="ARBA00022553"/>
    </source>
</evidence>
<sequence>MDPMAADHGDRDIAIIGMACRFPGEARTAEDLLRLSLDGVDAITEVPEFRQLGDLYSPDPGEPGRTNTRWIGAVDGIDRFDAEFFGITPREAEQMDPQQRILLETAYEALELAGVPPTSPQLAAGGVFCGISDSDYGRLLGRQLTDLGGHFVTGHAGAIAANRLSYVLDMHGPSMAVDTACSSSLVAVHLAVRALREGDCPLALAAGVNLILAADDWVSFSHAGMMSPTGRCHSFGADADGFVRADGCGVLVLKTLAQAQRDGDEIHAVIRGSAINQDGASNGLTAPNGPAQEAVYRAALADAGARPEEVGYVEAHGSGTPLGDPIEFGALAATYGKAPAGSPPCYVGSVKSNIGHTEVAAGLAGIMRLVACLRSGRIPGLLHNEELNPRVAENRGRLDVARQNMRWPDGPGRRMGAVSAFGFGGTNAHVIVQQAEPVPHVPSAPAPPTLVLPLSAKGKQPLRELAQRYLSRLSEDGGAAAADLCYSASARRAHHPERIAFSGRNGAELRQAVESYLAGGAAPDTADGPVWRDSVFVFPGLGPQTSGLGAALLSEPTLVEHVRRCSDAFAPLLDVSLFALLSEGGPEVNEVALARTDIAQALHFTVQSGLAELWSSFGLRPAAVIGHSAGEAAAAYVSGMLDFDAAVALVVARGTVMQHAACDLRMVAIAAPPEKIRDLLARCPEGVVLAVDNGPSNVTLSGPAEPVEELAAQLKADGYRCRLLSIRFGSHHPDLAPVGEELARRGAGAATGPASVPLFSSITGALLDSTQMDAAYWGRGIVNTVQFRSAVQQAANMGFTSFLEMSPRQVLLGPVHTSAAAVGVRASVLHALGEDEEGTVSARAVLPELYVRRADLDWSAVYPGGRFLPGTPSYPWQRIRHWALDSRTPTGTEPPQESVRRSKVPATQEQALTEVADAVSVVLKYPREKVTQESFFLELGADSILLLQLVTTLNKRHGTSFKATDLFEKYQSVGALATALAESGTFRADTPSEPEAPAVPVQQVPAPAAPGGLAVPVQQITAPPVAQGSVVPVQPFTALPTATGLDAVVHDQLALMRQQLALLGGAPAVQVQEAAPAEEPAPQRTAPASPAPPATTAPATPATTAPAGPVTIPIPVPAAGARSTGSTGNRLTGKQRAYVDSLVQRMEERSPQSKKLVAAHRARMAESRPWGNFRPELKELNFPILIDRGRGARFWDPDGAEYIDYCVGFGVHFFGHNPQFIQDAIAEQLPRSFMLGPQVETTYRAAETFCRITGHDRVSFCNTGSEAVMGAVRLARLATGRRKVAYFEKSYHGITDGVLGRSGEEIGSVSPMVDGVSPGALLDTVILPYDDRTALDYIAANSHEIAAVVCEPIQARNPVGNPAPFLRELRRLTEKTGTVLIFDEMITGFRMHIRGAQGLFDIMPDLATYGKVLGGGLPVAAIAGKRALLDGLDGGSWNYGDDSAPDAETTFFGGTFQKHPLAMAAANAALEYLEEHQDTVYPEINDRTARLVDAMDDLFVQHEVPYSLAASGSLFRFQYRGMSNLYHPLPLEMLYHSMLADGIYMWEGRTFFMSTAHTDSDAERLIDAVDRGLHDLRKAEFLDAVATPPPVRTADRWRMSAQQHEVWEVSQKLGPESVWYNETLVLKLTGELNLPALDAALNAVRQRHPALRAVCSSDGHDLVLAGGAESATPVHEVAETSDLQAVIDEYANTPFDLVEGPLFRPTVLRHSDSHYLLVSAHHLVFDGTSMVAVFDDLADGYTRATRGLAPVTMRGARSQPTPQEPSVEERRAALSYWRQRLDAPPAAAWDAPDRPASAPGTRQELEFGPELWTALVKRCKQLRCTPFMAVFSAFTAALHEVTGRDDLVVSTPLDQCRGESEQDFVGHYVSYVPVRSRLTDTDFPAHLRRFSRMLGEDLANGILPLEDVLVDLADRGKLVDPWTGRQQFTSVVFNLNRPMPTPTMGDLDVQVSMPSTMEAMFDLLFDIIPMEDKVYVEIVHRDQIPADDVARLWTRWLELVRETADGAS</sequence>
<dbReference type="Gene3D" id="3.40.640.10">
    <property type="entry name" value="Type I PLP-dependent aspartate aminotransferase-like (Major domain)"/>
    <property type="match status" value="1"/>
</dbReference>
<name>A0A919A9Y7_9ACTN</name>
<dbReference type="InterPro" id="IPR009081">
    <property type="entry name" value="PP-bd_ACP"/>
</dbReference>
<dbReference type="InterPro" id="IPR016035">
    <property type="entry name" value="Acyl_Trfase/lysoPLipase"/>
</dbReference>
<dbReference type="PANTHER" id="PTHR43775">
    <property type="entry name" value="FATTY ACID SYNTHASE"/>
    <property type="match status" value="1"/>
</dbReference>
<dbReference type="GO" id="GO:0031177">
    <property type="term" value="F:phosphopantetheine binding"/>
    <property type="evidence" value="ECO:0007669"/>
    <property type="project" value="InterPro"/>
</dbReference>
<dbReference type="GO" id="GO:0006633">
    <property type="term" value="P:fatty acid biosynthetic process"/>
    <property type="evidence" value="ECO:0007669"/>
    <property type="project" value="InterPro"/>
</dbReference>
<dbReference type="GO" id="GO:0030170">
    <property type="term" value="F:pyridoxal phosphate binding"/>
    <property type="evidence" value="ECO:0007669"/>
    <property type="project" value="InterPro"/>
</dbReference>
<dbReference type="InterPro" id="IPR015424">
    <property type="entry name" value="PyrdxlP-dep_Trfase"/>
</dbReference>
<dbReference type="PROSITE" id="PS00606">
    <property type="entry name" value="KS3_1"/>
    <property type="match status" value="1"/>
</dbReference>
<dbReference type="InterPro" id="IPR036736">
    <property type="entry name" value="ACP-like_sf"/>
</dbReference>
<dbReference type="SUPFAM" id="SSF47336">
    <property type="entry name" value="ACP-like"/>
    <property type="match status" value="1"/>
</dbReference>
<dbReference type="GO" id="GO:0033068">
    <property type="term" value="P:macrolide biosynthetic process"/>
    <property type="evidence" value="ECO:0007669"/>
    <property type="project" value="UniProtKB-ARBA"/>
</dbReference>
<evidence type="ECO:0000313" key="11">
    <source>
        <dbReference type="EMBL" id="GHE94004.1"/>
    </source>
</evidence>
<keyword evidence="3" id="KW-0597">Phosphoprotein</keyword>
<dbReference type="Gene3D" id="3.30.559.10">
    <property type="entry name" value="Chloramphenicol acetyltransferase-like domain"/>
    <property type="match status" value="1"/>
</dbReference>
<dbReference type="FunFam" id="3.40.47.10:FF:000019">
    <property type="entry name" value="Polyketide synthase type I"/>
    <property type="match status" value="1"/>
</dbReference>
<dbReference type="InterPro" id="IPR014043">
    <property type="entry name" value="Acyl_transferase_dom"/>
</dbReference>
<accession>A0A919A9Y7</accession>
<dbReference type="GO" id="GO:0008483">
    <property type="term" value="F:transaminase activity"/>
    <property type="evidence" value="ECO:0007669"/>
    <property type="project" value="InterPro"/>
</dbReference>
<dbReference type="SMART" id="SM00823">
    <property type="entry name" value="PKS_PP"/>
    <property type="match status" value="1"/>
</dbReference>
<dbReference type="SUPFAM" id="SSF52777">
    <property type="entry name" value="CoA-dependent acyltransferases"/>
    <property type="match status" value="2"/>
</dbReference>
<keyword evidence="12" id="KW-1185">Reference proteome</keyword>
<dbReference type="PROSITE" id="PS50075">
    <property type="entry name" value="CARRIER"/>
    <property type="match status" value="1"/>
</dbReference>
<dbReference type="CDD" id="cd00833">
    <property type="entry name" value="PKS"/>
    <property type="match status" value="1"/>
</dbReference>
<dbReference type="Gene3D" id="3.30.559.30">
    <property type="entry name" value="Nonribosomal peptide synthetase, condensation domain"/>
    <property type="match status" value="1"/>
</dbReference>
<dbReference type="InterPro" id="IPR014031">
    <property type="entry name" value="Ketoacyl_synth_C"/>
</dbReference>
<feature type="compositionally biased region" description="Low complexity" evidence="8">
    <location>
        <begin position="1072"/>
        <end position="1088"/>
    </location>
</feature>
<dbReference type="Pfam" id="PF00109">
    <property type="entry name" value="ketoacyl-synt"/>
    <property type="match status" value="1"/>
</dbReference>
<dbReference type="Pfam" id="PF00550">
    <property type="entry name" value="PP-binding"/>
    <property type="match status" value="1"/>
</dbReference>
<dbReference type="SUPFAM" id="SSF52151">
    <property type="entry name" value="FabD/lysophospholipase-like"/>
    <property type="match status" value="1"/>
</dbReference>
<keyword evidence="2" id="KW-0596">Phosphopantetheine</keyword>
<feature type="compositionally biased region" description="Low complexity" evidence="8">
    <location>
        <begin position="1096"/>
        <end position="1121"/>
    </location>
</feature>
<feature type="compositionally biased region" description="Polar residues" evidence="8">
    <location>
        <begin position="1123"/>
        <end position="1132"/>
    </location>
</feature>
<dbReference type="InterPro" id="IPR006162">
    <property type="entry name" value="Ppantetheine_attach_site"/>
</dbReference>
<evidence type="ECO:0000256" key="8">
    <source>
        <dbReference type="SAM" id="MobiDB-lite"/>
    </source>
</evidence>
<protein>
    <submittedName>
        <fullName evidence="11">Uncharacterized protein</fullName>
    </submittedName>
</protein>
<evidence type="ECO:0000259" key="10">
    <source>
        <dbReference type="PROSITE" id="PS52004"/>
    </source>
</evidence>
<reference evidence="11" key="1">
    <citation type="journal article" date="2014" name="Int. J. Syst. Evol. Microbiol.">
        <title>Complete genome sequence of Corynebacterium casei LMG S-19264T (=DSM 44701T), isolated from a smear-ripened cheese.</title>
        <authorList>
            <consortium name="US DOE Joint Genome Institute (JGI-PGF)"/>
            <person name="Walter F."/>
            <person name="Albersmeier A."/>
            <person name="Kalinowski J."/>
            <person name="Ruckert C."/>
        </authorList>
    </citation>
    <scope>NUCLEOTIDE SEQUENCE</scope>
    <source>
        <strain evidence="11">JCM 4477</strain>
    </source>
</reference>
<feature type="region of interest" description="Disordered" evidence="8">
    <location>
        <begin position="886"/>
        <end position="905"/>
    </location>
</feature>
<feature type="region of interest" description="Disordered" evidence="8">
    <location>
        <begin position="1072"/>
        <end position="1135"/>
    </location>
</feature>
<dbReference type="Gene3D" id="3.30.70.3290">
    <property type="match status" value="1"/>
</dbReference>
<dbReference type="SMART" id="SM01294">
    <property type="entry name" value="PKS_PP_betabranch"/>
    <property type="match status" value="1"/>
</dbReference>
<dbReference type="GO" id="GO:0004312">
    <property type="term" value="F:fatty acid synthase activity"/>
    <property type="evidence" value="ECO:0007669"/>
    <property type="project" value="TreeGrafter"/>
</dbReference>
<dbReference type="InterPro" id="IPR015422">
    <property type="entry name" value="PyrdxlP-dep_Trfase_small"/>
</dbReference>
<dbReference type="InterPro" id="IPR023213">
    <property type="entry name" value="CAT-like_dom_sf"/>
</dbReference>
<dbReference type="Gene3D" id="1.10.1200.10">
    <property type="entry name" value="ACP-like"/>
    <property type="match status" value="1"/>
</dbReference>
<evidence type="ECO:0000256" key="5">
    <source>
        <dbReference type="ARBA" id="ARBA00022898"/>
    </source>
</evidence>
<dbReference type="SMART" id="SM00825">
    <property type="entry name" value="PKS_KS"/>
    <property type="match status" value="1"/>
</dbReference>
<dbReference type="SMART" id="SM00827">
    <property type="entry name" value="PKS_AT"/>
    <property type="match status" value="1"/>
</dbReference>
<dbReference type="Pfam" id="PF00202">
    <property type="entry name" value="Aminotran_3"/>
    <property type="match status" value="1"/>
</dbReference>
<comment type="caution">
    <text evidence="11">The sequence shown here is derived from an EMBL/GenBank/DDBJ whole genome shotgun (WGS) entry which is preliminary data.</text>
</comment>
<evidence type="ECO:0000256" key="7">
    <source>
        <dbReference type="ARBA" id="ARBA00023315"/>
    </source>
</evidence>
<proteinExistence type="predicted"/>
<dbReference type="Gene3D" id="3.40.47.10">
    <property type="match status" value="1"/>
</dbReference>
<dbReference type="PANTHER" id="PTHR43775:SF37">
    <property type="entry name" value="SI:DKEY-61P9.11"/>
    <property type="match status" value="1"/>
</dbReference>
<dbReference type="InterPro" id="IPR014030">
    <property type="entry name" value="Ketoacyl_synth_N"/>
</dbReference>
<dbReference type="PROSITE" id="PS52004">
    <property type="entry name" value="KS3_2"/>
    <property type="match status" value="1"/>
</dbReference>
<dbReference type="SUPFAM" id="SSF53383">
    <property type="entry name" value="PLP-dependent transferases"/>
    <property type="match status" value="1"/>
</dbReference>
<evidence type="ECO:0000259" key="9">
    <source>
        <dbReference type="PROSITE" id="PS50075"/>
    </source>
</evidence>
<reference evidence="11" key="2">
    <citation type="submission" date="2020-09" db="EMBL/GenBank/DDBJ databases">
        <authorList>
            <person name="Sun Q."/>
            <person name="Ohkuma M."/>
        </authorList>
    </citation>
    <scope>NUCLEOTIDE SEQUENCE</scope>
    <source>
        <strain evidence="11">JCM 4477</strain>
    </source>
</reference>
<dbReference type="InterPro" id="IPR020806">
    <property type="entry name" value="PKS_PP-bd"/>
</dbReference>
<dbReference type="SUPFAM" id="SSF53901">
    <property type="entry name" value="Thiolase-like"/>
    <property type="match status" value="1"/>
</dbReference>
<evidence type="ECO:0000313" key="12">
    <source>
        <dbReference type="Proteomes" id="UP000630718"/>
    </source>
</evidence>
<dbReference type="Pfam" id="PF00668">
    <property type="entry name" value="Condensation"/>
    <property type="match status" value="1"/>
</dbReference>
<dbReference type="Gene3D" id="3.90.1150.10">
    <property type="entry name" value="Aspartate Aminotransferase, domain 1"/>
    <property type="match status" value="1"/>
</dbReference>
<keyword evidence="4" id="KW-0808">Transferase</keyword>
<dbReference type="InterPro" id="IPR005814">
    <property type="entry name" value="Aminotrans_3"/>
</dbReference>
<organism evidence="11 12">
    <name type="scientific">Streptomyces fumanus</name>
    <dbReference type="NCBI Taxonomy" id="67302"/>
    <lineage>
        <taxon>Bacteria</taxon>
        <taxon>Bacillati</taxon>
        <taxon>Actinomycetota</taxon>
        <taxon>Actinomycetes</taxon>
        <taxon>Kitasatosporales</taxon>
        <taxon>Streptomycetaceae</taxon>
        <taxon>Streptomyces</taxon>
    </lineage>
</organism>